<reference evidence="2 3" key="1">
    <citation type="submission" date="2018-06" db="EMBL/GenBank/DDBJ databases">
        <title>The draft genome sequence of Crocinitomix sp. SM1701.</title>
        <authorList>
            <person name="Zhang X."/>
        </authorList>
    </citation>
    <scope>NUCLEOTIDE SEQUENCE [LARGE SCALE GENOMIC DNA]</scope>
    <source>
        <strain evidence="2 3">SM1701</strain>
    </source>
</reference>
<sequence length="363" mass="42710">MKKYIIALAIFVFSWQANNAQETGNDKINQEKSNILVKEYLFFNQNDTRIYDCTFGNKKTTDTVLIKKFDLQNEKGFYPWEDDEPYFFISSNSFLGGISIIRNDSIFFKEVEVESSLIKLKKNDLKLLFPTVVEIGETYNSVNIFDKKVDYTIIAVTDIIVLGKTYENCLQIRKTVHWDKNKDVDNVWIAKNIGVVKWERSTGRIELLKEFVRSNSSPEEKIPYGPIYLNSAGTKVHESNMLESYKVNSDFSTSVYNENGYLIREDFFGVTGEMSMKYITYEYNNSGLLVRELYYYNARLKDDSEPNKIWLNEYIYDSKGKLIKTRYKFNIDDKKWDNTRDFDHLNQEAVSELRYSKRHPILK</sequence>
<accession>A0A2W1MU43</accession>
<evidence type="ECO:0000313" key="3">
    <source>
        <dbReference type="Proteomes" id="UP000249248"/>
    </source>
</evidence>
<evidence type="ECO:0000256" key="1">
    <source>
        <dbReference type="SAM" id="SignalP"/>
    </source>
</evidence>
<organism evidence="2 3">
    <name type="scientific">Putridiphycobacter roseus</name>
    <dbReference type="NCBI Taxonomy" id="2219161"/>
    <lineage>
        <taxon>Bacteria</taxon>
        <taxon>Pseudomonadati</taxon>
        <taxon>Bacteroidota</taxon>
        <taxon>Flavobacteriia</taxon>
        <taxon>Flavobacteriales</taxon>
        <taxon>Crocinitomicaceae</taxon>
        <taxon>Putridiphycobacter</taxon>
    </lineage>
</organism>
<comment type="caution">
    <text evidence="2">The sequence shown here is derived from an EMBL/GenBank/DDBJ whole genome shotgun (WGS) entry which is preliminary data.</text>
</comment>
<keyword evidence="3" id="KW-1185">Reference proteome</keyword>
<dbReference type="EMBL" id="QKSB01000032">
    <property type="protein sequence ID" value="PZE15599.1"/>
    <property type="molecule type" value="Genomic_DNA"/>
</dbReference>
<proteinExistence type="predicted"/>
<feature type="signal peptide" evidence="1">
    <location>
        <begin position="1"/>
        <end position="19"/>
    </location>
</feature>
<evidence type="ECO:0000313" key="2">
    <source>
        <dbReference type="EMBL" id="PZE15599.1"/>
    </source>
</evidence>
<dbReference type="RefSeq" id="WP_111064755.1">
    <property type="nucleotide sequence ID" value="NZ_JBHUCU010000041.1"/>
</dbReference>
<dbReference type="Proteomes" id="UP000249248">
    <property type="component" value="Unassembled WGS sequence"/>
</dbReference>
<gene>
    <name evidence="2" type="ORF">DNU06_17260</name>
</gene>
<feature type="chain" id="PRO_5016084100" evidence="1">
    <location>
        <begin position="20"/>
        <end position="363"/>
    </location>
</feature>
<protein>
    <submittedName>
        <fullName evidence="2">Uncharacterized protein</fullName>
    </submittedName>
</protein>
<dbReference type="AlphaFoldDB" id="A0A2W1MU43"/>
<dbReference type="OrthoDB" id="1197496at2"/>
<name>A0A2W1MU43_9FLAO</name>
<keyword evidence="1" id="KW-0732">Signal</keyword>